<organism evidence="2 3">
    <name type="scientific">Aspergillus terreus</name>
    <dbReference type="NCBI Taxonomy" id="33178"/>
    <lineage>
        <taxon>Eukaryota</taxon>
        <taxon>Fungi</taxon>
        <taxon>Dikarya</taxon>
        <taxon>Ascomycota</taxon>
        <taxon>Pezizomycotina</taxon>
        <taxon>Eurotiomycetes</taxon>
        <taxon>Eurotiomycetidae</taxon>
        <taxon>Eurotiales</taxon>
        <taxon>Aspergillaceae</taxon>
        <taxon>Aspergillus</taxon>
        <taxon>Aspergillus subgen. Circumdati</taxon>
    </lineage>
</organism>
<dbReference type="SUPFAM" id="SSF51735">
    <property type="entry name" value="NAD(P)-binding Rossmann-fold domains"/>
    <property type="match status" value="1"/>
</dbReference>
<dbReference type="GO" id="GO:0044550">
    <property type="term" value="P:secondary metabolite biosynthetic process"/>
    <property type="evidence" value="ECO:0007669"/>
    <property type="project" value="UniProtKB-ARBA"/>
</dbReference>
<protein>
    <submittedName>
        <fullName evidence="2">Short-chain dehydrogenase family protein</fullName>
    </submittedName>
</protein>
<keyword evidence="3" id="KW-1185">Reference proteome</keyword>
<dbReference type="InterPro" id="IPR020904">
    <property type="entry name" value="Sc_DH/Rdtase_CS"/>
</dbReference>
<dbReference type="OrthoDB" id="5327538at2759"/>
<dbReference type="Proteomes" id="UP000452235">
    <property type="component" value="Unassembled WGS sequence"/>
</dbReference>
<dbReference type="PROSITE" id="PS00061">
    <property type="entry name" value="ADH_SHORT"/>
    <property type="match status" value="1"/>
</dbReference>
<dbReference type="Gene3D" id="3.40.50.720">
    <property type="entry name" value="NAD(P)-binding Rossmann-like Domain"/>
    <property type="match status" value="1"/>
</dbReference>
<comment type="caution">
    <text evidence="2">The sequence shown here is derived from an EMBL/GenBank/DDBJ whole genome shotgun (WGS) entry which is preliminary data.</text>
</comment>
<dbReference type="PANTHER" id="PTHR42808:SF4">
    <property type="entry name" value="SHORT CHAIN DEHYDROGENASE"/>
    <property type="match status" value="1"/>
</dbReference>
<evidence type="ECO:0000313" key="2">
    <source>
        <dbReference type="EMBL" id="GFF16023.1"/>
    </source>
</evidence>
<gene>
    <name evidence="2" type="ORF">ATEIFO6365_0005021300</name>
</gene>
<dbReference type="AlphaFoldDB" id="A0A5M3Z2B0"/>
<proteinExistence type="predicted"/>
<keyword evidence="1" id="KW-0521">NADP</keyword>
<dbReference type="InterPro" id="IPR002347">
    <property type="entry name" value="SDR_fam"/>
</dbReference>
<accession>A0A5M3Z2B0</accession>
<dbReference type="PANTHER" id="PTHR42808">
    <property type="entry name" value="HYDROXYSTEROID DEHYDROGENASE-LIKE PROTEIN 2"/>
    <property type="match status" value="1"/>
</dbReference>
<evidence type="ECO:0000256" key="1">
    <source>
        <dbReference type="ARBA" id="ARBA00022857"/>
    </source>
</evidence>
<dbReference type="InterPro" id="IPR036291">
    <property type="entry name" value="NAD(P)-bd_dom_sf"/>
</dbReference>
<dbReference type="Pfam" id="PF00106">
    <property type="entry name" value="adh_short"/>
    <property type="match status" value="2"/>
</dbReference>
<dbReference type="PRINTS" id="PR00081">
    <property type="entry name" value="GDHRDH"/>
</dbReference>
<reference evidence="2 3" key="1">
    <citation type="submission" date="2020-01" db="EMBL/GenBank/DDBJ databases">
        <title>Aspergillus terreus IFO 6365 whole genome shotgun sequence.</title>
        <authorList>
            <person name="Kanamasa S."/>
            <person name="Takahashi H."/>
        </authorList>
    </citation>
    <scope>NUCLEOTIDE SEQUENCE [LARGE SCALE GENOMIC DNA]</scope>
    <source>
        <strain evidence="2 3">IFO 6365</strain>
    </source>
</reference>
<dbReference type="InterPro" id="IPR051935">
    <property type="entry name" value="HSDL2"/>
</dbReference>
<sequence length="312" mass="33874">MSTSKPVALVVGASRGLGRQIAIDLAKTGYTVVVAAKTTSNAEDTVPFPPGPNSSKSTINTVAREITEAGGAAFCVQVDVRDVAQVEHMVSETVRLAGRLDVLVYNSGAIWWSSVANTPTKRFQLMQRVNPEGLYATVQAALPVFERNGWKGRIVVVSPPIYSRFFRGKTAYAMGKVAMSVLTRGLAMDFVREGHKDIAITSLWPATSTESAATEVTLKNSPRTKADLRKATVFSDTVQGILKTPAETVNGLLALDEDFLRKYCGVTDFSKYAVVPGSNPRRIMPKELPVLEVAEQDDEGMRMDSTKMRSKL</sequence>
<dbReference type="EMBL" id="BLJY01000005">
    <property type="protein sequence ID" value="GFF16023.1"/>
    <property type="molecule type" value="Genomic_DNA"/>
</dbReference>
<evidence type="ECO:0000313" key="3">
    <source>
        <dbReference type="Proteomes" id="UP000452235"/>
    </source>
</evidence>
<name>A0A5M3Z2B0_ASPTE</name>
<dbReference type="VEuPathDB" id="FungiDB:ATEG_05145"/>